<keyword evidence="2" id="KW-0732">Signal</keyword>
<keyword evidence="5" id="KW-1185">Reference proteome</keyword>
<dbReference type="Gene3D" id="3.90.1340.10">
    <property type="entry name" value="Phage tail collar domain"/>
    <property type="match status" value="1"/>
</dbReference>
<proteinExistence type="predicted"/>
<dbReference type="InterPro" id="IPR011083">
    <property type="entry name" value="Phage_tail_collar_dom"/>
</dbReference>
<accession>A0A3Q9FR84</accession>
<reference evidence="4 5" key="1">
    <citation type="submission" date="2018-12" db="EMBL/GenBank/DDBJ databases">
        <title>Flammeovirga pectinis sp. nov., isolated from the gut of the Korean scallop, Patinopecten yessoensis.</title>
        <authorList>
            <person name="Bae J.-W."/>
            <person name="Jeong Y.-S."/>
            <person name="Kang W."/>
        </authorList>
    </citation>
    <scope>NUCLEOTIDE SEQUENCE [LARGE SCALE GENOMIC DNA]</scope>
    <source>
        <strain evidence="4 5">L12M1</strain>
    </source>
</reference>
<evidence type="ECO:0000259" key="3">
    <source>
        <dbReference type="Pfam" id="PF07484"/>
    </source>
</evidence>
<dbReference type="EMBL" id="CP034562">
    <property type="protein sequence ID" value="AZQ64173.1"/>
    <property type="molecule type" value="Genomic_DNA"/>
</dbReference>
<gene>
    <name evidence="4" type="ORF">EI427_18655</name>
</gene>
<dbReference type="KEGG" id="fll:EI427_18655"/>
<dbReference type="AlphaFoldDB" id="A0A3Q9FR84"/>
<organism evidence="4 5">
    <name type="scientific">Flammeovirga pectinis</name>
    <dbReference type="NCBI Taxonomy" id="2494373"/>
    <lineage>
        <taxon>Bacteria</taxon>
        <taxon>Pseudomonadati</taxon>
        <taxon>Bacteroidota</taxon>
        <taxon>Cytophagia</taxon>
        <taxon>Cytophagales</taxon>
        <taxon>Flammeovirgaceae</taxon>
        <taxon>Flammeovirga</taxon>
    </lineage>
</organism>
<feature type="region of interest" description="Disordered" evidence="1">
    <location>
        <begin position="261"/>
        <end position="290"/>
    </location>
</feature>
<name>A0A3Q9FR84_9BACT</name>
<evidence type="ECO:0000256" key="2">
    <source>
        <dbReference type="SAM" id="SignalP"/>
    </source>
</evidence>
<dbReference type="Pfam" id="PF07484">
    <property type="entry name" value="Collar"/>
    <property type="match status" value="1"/>
</dbReference>
<feature type="domain" description="Phage tail collar" evidence="3">
    <location>
        <begin position="138"/>
        <end position="183"/>
    </location>
</feature>
<feature type="chain" id="PRO_5018701556" evidence="2">
    <location>
        <begin position="26"/>
        <end position="306"/>
    </location>
</feature>
<evidence type="ECO:0000313" key="4">
    <source>
        <dbReference type="EMBL" id="AZQ64173.1"/>
    </source>
</evidence>
<dbReference type="RefSeq" id="WP_126617596.1">
    <property type="nucleotide sequence ID" value="NZ_CP034562.1"/>
</dbReference>
<sequence>MKILSLKIVSLFFFCFLIITSFSLAQNGFVVQGVARNNGHAALGDRLISFTFQVKSNDGSTTYYSETKSIRTDTYGVFSHIVGQGDNQSGNLKNAPYTLGNLKLIVSLDDNGNQQIISDKPMNYVPYAYRAANGLPAGSIIPFVGSSAPNGWMMCDGSSIPSGTTLKDVLGMNNAPDLRGMFVRGAGTNETFTNTNSEYPQGPALNDVEKDKIGPHNHSDNIAVAVDNGGSHSHSYERIEGSSEYGILNYIAGLGAEISTESTNTSSAGDHEHTASVSGSINNVNGTGTGNEVRPVSYGVAYIIKL</sequence>
<evidence type="ECO:0000313" key="5">
    <source>
        <dbReference type="Proteomes" id="UP000267268"/>
    </source>
</evidence>
<feature type="signal peptide" evidence="2">
    <location>
        <begin position="1"/>
        <end position="25"/>
    </location>
</feature>
<dbReference type="InterPro" id="IPR037053">
    <property type="entry name" value="Phage_tail_collar_dom_sf"/>
</dbReference>
<dbReference type="SUPFAM" id="SSF88874">
    <property type="entry name" value="Receptor-binding domain of short tail fibre protein gp12"/>
    <property type="match status" value="1"/>
</dbReference>
<dbReference type="Proteomes" id="UP000267268">
    <property type="component" value="Chromosome 1"/>
</dbReference>
<dbReference type="OrthoDB" id="9810174at2"/>
<protein>
    <submittedName>
        <fullName evidence="4">Tail fiber protein</fullName>
    </submittedName>
</protein>
<feature type="compositionally biased region" description="Low complexity" evidence="1">
    <location>
        <begin position="276"/>
        <end position="286"/>
    </location>
</feature>
<evidence type="ECO:0000256" key="1">
    <source>
        <dbReference type="SAM" id="MobiDB-lite"/>
    </source>
</evidence>